<reference evidence="1" key="1">
    <citation type="submission" date="2024-06" db="EMBL/GenBank/DDBJ databases">
        <title>Evidence of context-dependent and transient costs of resisting viral infection in isolates of the marine microalga Micromonas sp. (class Mamiellophyceae).</title>
        <authorList>
            <person name="Bedi de Silva A."/>
            <person name="Schvarcz C.R."/>
            <person name="Steward G.R."/>
            <person name="Edwards K.F."/>
        </authorList>
    </citation>
    <scope>NUCLEOTIDE SEQUENCE</scope>
    <source>
        <strain evidence="1">McV-KB2</strain>
    </source>
</reference>
<evidence type="ECO:0000313" key="1">
    <source>
        <dbReference type="EMBL" id="XCA47361.1"/>
    </source>
</evidence>
<accession>A0AAU7YQT1</accession>
<protein>
    <submittedName>
        <fullName evidence="1">Uncharacterized protein</fullName>
    </submittedName>
</protein>
<sequence>MGNIHRAVFNGYTGYYNSVTGRVKFNGKVYPSIEVAVKYLVKK</sequence>
<proteinExistence type="predicted"/>
<organism evidence="1">
    <name type="scientific">Micromonas commoda virus</name>
    <dbReference type="NCBI Taxonomy" id="3057169"/>
    <lineage>
        <taxon>Viruses</taxon>
        <taxon>Varidnaviria</taxon>
        <taxon>Bamfordvirae</taxon>
        <taxon>Nucleocytoviricota</taxon>
        <taxon>Megaviricetes</taxon>
        <taxon>Algavirales</taxon>
        <taxon>Phycodnaviridae</taxon>
    </lineage>
</organism>
<dbReference type="EMBL" id="PP911589">
    <property type="protein sequence ID" value="XCA47361.1"/>
    <property type="molecule type" value="Genomic_DNA"/>
</dbReference>
<name>A0AAU7YQT1_9PHYC</name>